<accession>A0A6C0EU12</accession>
<dbReference type="PANTHER" id="PTHR21340:SF0">
    <property type="entry name" value="BIS(5'-NUCLEOSYL)-TETRAPHOSPHATASE [ASYMMETRICAL]"/>
    <property type="match status" value="1"/>
</dbReference>
<dbReference type="PANTHER" id="PTHR21340">
    <property type="entry name" value="DIADENOSINE 5,5-P1,P4-TETRAPHOSPHATE PYROPHOSPHOHYDROLASE MUTT"/>
    <property type="match status" value="1"/>
</dbReference>
<evidence type="ECO:0000256" key="1">
    <source>
        <dbReference type="ARBA" id="ARBA00022801"/>
    </source>
</evidence>
<dbReference type="Pfam" id="PF00293">
    <property type="entry name" value="NUDIX"/>
    <property type="match status" value="1"/>
</dbReference>
<dbReference type="PROSITE" id="PS51462">
    <property type="entry name" value="NUDIX"/>
    <property type="match status" value="1"/>
</dbReference>
<dbReference type="InterPro" id="IPR015797">
    <property type="entry name" value="NUDIX_hydrolase-like_dom_sf"/>
</dbReference>
<dbReference type="Gene3D" id="3.90.79.10">
    <property type="entry name" value="Nucleoside Triphosphate Pyrophosphohydrolase"/>
    <property type="match status" value="1"/>
</dbReference>
<feature type="domain" description="Nudix hydrolase" evidence="2">
    <location>
        <begin position="1"/>
        <end position="214"/>
    </location>
</feature>
<dbReference type="InterPro" id="IPR020084">
    <property type="entry name" value="NUDIX_hydrolase_CS"/>
</dbReference>
<evidence type="ECO:0000259" key="2">
    <source>
        <dbReference type="PROSITE" id="PS51462"/>
    </source>
</evidence>
<organism evidence="3">
    <name type="scientific">viral metagenome</name>
    <dbReference type="NCBI Taxonomy" id="1070528"/>
    <lineage>
        <taxon>unclassified sequences</taxon>
        <taxon>metagenomes</taxon>
        <taxon>organismal metagenomes</taxon>
    </lineage>
</organism>
<dbReference type="SUPFAM" id="SSF55811">
    <property type="entry name" value="Nudix"/>
    <property type="match status" value="1"/>
</dbReference>
<keyword evidence="1" id="KW-0378">Hydrolase</keyword>
<name>A0A6C0EU12_9ZZZZ</name>
<dbReference type="PROSITE" id="PS00893">
    <property type="entry name" value="NUDIX_BOX"/>
    <property type="match status" value="1"/>
</dbReference>
<dbReference type="GO" id="GO:0006754">
    <property type="term" value="P:ATP biosynthetic process"/>
    <property type="evidence" value="ECO:0007669"/>
    <property type="project" value="TreeGrafter"/>
</dbReference>
<proteinExistence type="predicted"/>
<dbReference type="InterPro" id="IPR000086">
    <property type="entry name" value="NUDIX_hydrolase_dom"/>
</dbReference>
<protein>
    <recommendedName>
        <fullName evidence="2">Nudix hydrolase domain-containing protein</fullName>
    </recommendedName>
</protein>
<reference evidence="3" key="1">
    <citation type="journal article" date="2020" name="Nature">
        <title>Giant virus diversity and host interactions through global metagenomics.</title>
        <authorList>
            <person name="Schulz F."/>
            <person name="Roux S."/>
            <person name="Paez-Espino D."/>
            <person name="Jungbluth S."/>
            <person name="Walsh D.A."/>
            <person name="Denef V.J."/>
            <person name="McMahon K.D."/>
            <person name="Konstantinidis K.T."/>
            <person name="Eloe-Fadrosh E.A."/>
            <person name="Kyrpides N.C."/>
            <person name="Woyke T."/>
        </authorList>
    </citation>
    <scope>NUCLEOTIDE SEQUENCE</scope>
    <source>
        <strain evidence="3">GVMAG-M-3300009161-30</strain>
    </source>
</reference>
<dbReference type="AlphaFoldDB" id="A0A6C0EU12"/>
<dbReference type="EMBL" id="MN738946">
    <property type="protein sequence ID" value="QHT32674.1"/>
    <property type="molecule type" value="Genomic_DNA"/>
</dbReference>
<dbReference type="GO" id="GO:0006167">
    <property type="term" value="P:AMP biosynthetic process"/>
    <property type="evidence" value="ECO:0007669"/>
    <property type="project" value="TreeGrafter"/>
</dbReference>
<evidence type="ECO:0000313" key="3">
    <source>
        <dbReference type="EMBL" id="QHT32674.1"/>
    </source>
</evidence>
<dbReference type="GO" id="GO:0004081">
    <property type="term" value="F:bis(5'-nucleosyl)-tetraphosphatase (asymmetrical) activity"/>
    <property type="evidence" value="ECO:0007669"/>
    <property type="project" value="TreeGrafter"/>
</dbReference>
<sequence>MIRRKDSFGYIDLIRGKYACHNIDQIQKSVDEMSISEKEQLLTEPFDKLWSNLWGISNGGMNYRGEEVSSAKKFEIIKNGIIVNNEEIALHNIIERSNTAWSETEWEFPKGRRNFQEKDLECALREFEEETGYSSRDIIVVENVLPFEEMFIGSNHKSYKHKYFLAYMNDPNEIVDNVYGFQKTEVSKLEWKTIDECLESIRPYNLEKKQVIININKVLQEYRLYS</sequence>
<dbReference type="InterPro" id="IPR051325">
    <property type="entry name" value="Nudix_hydrolase_domain"/>
</dbReference>